<gene>
    <name evidence="2" type="ORF">OXX778_LOCUS5445</name>
</gene>
<name>A0A813RGD8_9BILA</name>
<dbReference type="InterPro" id="IPR038356">
    <property type="entry name" value="Tma16_sf"/>
</dbReference>
<organism evidence="2 3">
    <name type="scientific">Brachionus calyciflorus</name>
    <dbReference type="NCBI Taxonomy" id="104777"/>
    <lineage>
        <taxon>Eukaryota</taxon>
        <taxon>Metazoa</taxon>
        <taxon>Spiralia</taxon>
        <taxon>Gnathifera</taxon>
        <taxon>Rotifera</taxon>
        <taxon>Eurotatoria</taxon>
        <taxon>Monogononta</taxon>
        <taxon>Pseudotrocha</taxon>
        <taxon>Ploima</taxon>
        <taxon>Brachionidae</taxon>
        <taxon>Brachionus</taxon>
    </lineage>
</organism>
<dbReference type="InterPro" id="IPR021346">
    <property type="entry name" value="Tma16"/>
</dbReference>
<dbReference type="EMBL" id="CAJNOC010000593">
    <property type="protein sequence ID" value="CAF0780698.1"/>
    <property type="molecule type" value="Genomic_DNA"/>
</dbReference>
<evidence type="ECO:0000313" key="3">
    <source>
        <dbReference type="Proteomes" id="UP000663879"/>
    </source>
</evidence>
<accession>A0A813RGD8</accession>
<evidence type="ECO:0000256" key="1">
    <source>
        <dbReference type="ARBA" id="ARBA00034127"/>
    </source>
</evidence>
<sequence length="176" mass="20657">MPKVKRLSKIIHPNSRKAIELAAKEHHKARHARSTEKTKNKINILVRKLLWFKEQISVSTDQEQMEVAEDQESLFKQKVSYSNEEIHGLIEKYFHRFDDELEQINTKKQIGKRAIGQHFSREQSIEMTLKSDKNEYETSGLAIPDLTNADNVKILRNWKGELNQIQNIKLKPIKKN</sequence>
<dbReference type="AlphaFoldDB" id="A0A813RGD8"/>
<dbReference type="FunFam" id="1.20.1440.170:FF:000001">
    <property type="entry name" value="Translation machinery-associated 16 homolog"/>
    <property type="match status" value="1"/>
</dbReference>
<evidence type="ECO:0000313" key="2">
    <source>
        <dbReference type="EMBL" id="CAF0780698.1"/>
    </source>
</evidence>
<keyword evidence="3" id="KW-1185">Reference proteome</keyword>
<evidence type="ECO:0008006" key="4">
    <source>
        <dbReference type="Google" id="ProtNLM"/>
    </source>
</evidence>
<proteinExistence type="inferred from homology"/>
<dbReference type="PANTHER" id="PTHR13349">
    <property type="entry name" value="TRANSLATION MACHINERY-ASSOCIATED PROTEIN 16"/>
    <property type="match status" value="1"/>
</dbReference>
<dbReference type="PANTHER" id="PTHR13349:SF2">
    <property type="entry name" value="TRANSLATION MACHINERY-ASSOCIATED PROTEIN 16"/>
    <property type="match status" value="1"/>
</dbReference>
<comment type="caution">
    <text evidence="2">The sequence shown here is derived from an EMBL/GenBank/DDBJ whole genome shotgun (WGS) entry which is preliminary data.</text>
</comment>
<dbReference type="GO" id="GO:0005634">
    <property type="term" value="C:nucleus"/>
    <property type="evidence" value="ECO:0007669"/>
    <property type="project" value="TreeGrafter"/>
</dbReference>
<dbReference type="OrthoDB" id="270284at2759"/>
<dbReference type="Proteomes" id="UP000663879">
    <property type="component" value="Unassembled WGS sequence"/>
</dbReference>
<comment type="similarity">
    <text evidence="1">Belongs to the TMA16 family.</text>
</comment>
<dbReference type="Gene3D" id="1.20.1440.170">
    <property type="entry name" value="Translation machinery-associated protein 16-like"/>
    <property type="match status" value="1"/>
</dbReference>
<dbReference type="Pfam" id="PF11176">
    <property type="entry name" value="Tma16"/>
    <property type="match status" value="1"/>
</dbReference>
<protein>
    <recommendedName>
        <fullName evidence="4">Translation machinery-associated protein 16</fullName>
    </recommendedName>
</protein>
<reference evidence="2" key="1">
    <citation type="submission" date="2021-02" db="EMBL/GenBank/DDBJ databases">
        <authorList>
            <person name="Nowell W R."/>
        </authorList>
    </citation>
    <scope>NUCLEOTIDE SEQUENCE</scope>
    <source>
        <strain evidence="2">Ploen Becks lab</strain>
    </source>
</reference>